<keyword evidence="5 8" id="KW-0547">Nucleotide-binding</keyword>
<dbReference type="SMART" id="SM00220">
    <property type="entry name" value="S_TKc"/>
    <property type="match status" value="1"/>
</dbReference>
<comment type="similarity">
    <text evidence="1">Belongs to the protein kinase superfamily. CMGC Ser/Thr protein kinase family. CDC2/CDKX subfamily.</text>
</comment>
<evidence type="ECO:0000256" key="9">
    <source>
        <dbReference type="SAM" id="MobiDB-lite"/>
    </source>
</evidence>
<keyword evidence="3" id="KW-0597">Phosphoprotein</keyword>
<dbReference type="CDD" id="cd07830">
    <property type="entry name" value="STKc_MAK_like"/>
    <property type="match status" value="1"/>
</dbReference>
<evidence type="ECO:0000256" key="8">
    <source>
        <dbReference type="PROSITE-ProRule" id="PRU10141"/>
    </source>
</evidence>
<feature type="region of interest" description="Disordered" evidence="9">
    <location>
        <begin position="352"/>
        <end position="381"/>
    </location>
</feature>
<dbReference type="OMA" id="LHSTHYN"/>
<proteinExistence type="inferred from homology"/>
<comment type="caution">
    <text evidence="11">The sequence shown here is derived from an EMBL/GenBank/DDBJ whole genome shotgun (WGS) entry which is preliminary data.</text>
</comment>
<keyword evidence="2" id="KW-0723">Serine/threonine-protein kinase</keyword>
<evidence type="ECO:0000256" key="7">
    <source>
        <dbReference type="ARBA" id="ARBA00022840"/>
    </source>
</evidence>
<dbReference type="SUPFAM" id="SSF56112">
    <property type="entry name" value="Protein kinase-like (PK-like)"/>
    <property type="match status" value="1"/>
</dbReference>
<dbReference type="EMBL" id="LDAU01000125">
    <property type="protein sequence ID" value="KRX03808.1"/>
    <property type="molecule type" value="Genomic_DNA"/>
</dbReference>
<evidence type="ECO:0000256" key="2">
    <source>
        <dbReference type="ARBA" id="ARBA00022527"/>
    </source>
</evidence>
<evidence type="ECO:0000256" key="3">
    <source>
        <dbReference type="ARBA" id="ARBA00022553"/>
    </source>
</evidence>
<accession>A0A0V0QP79</accession>
<dbReference type="PROSITE" id="PS00107">
    <property type="entry name" value="PROTEIN_KINASE_ATP"/>
    <property type="match status" value="1"/>
</dbReference>
<dbReference type="InterPro" id="IPR017441">
    <property type="entry name" value="Protein_kinase_ATP_BS"/>
</dbReference>
<evidence type="ECO:0000256" key="6">
    <source>
        <dbReference type="ARBA" id="ARBA00022777"/>
    </source>
</evidence>
<reference evidence="11 12" key="1">
    <citation type="journal article" date="2015" name="Sci. Rep.">
        <title>Genome of the facultative scuticociliatosis pathogen Pseudocohnilembus persalinus provides insight into its virulence through horizontal gene transfer.</title>
        <authorList>
            <person name="Xiong J."/>
            <person name="Wang G."/>
            <person name="Cheng J."/>
            <person name="Tian M."/>
            <person name="Pan X."/>
            <person name="Warren A."/>
            <person name="Jiang C."/>
            <person name="Yuan D."/>
            <person name="Miao W."/>
        </authorList>
    </citation>
    <scope>NUCLEOTIDE SEQUENCE [LARGE SCALE GENOMIC DNA]</scope>
    <source>
        <strain evidence="11">36N120E</strain>
    </source>
</reference>
<keyword evidence="6 11" id="KW-0418">Kinase</keyword>
<evidence type="ECO:0000313" key="11">
    <source>
        <dbReference type="EMBL" id="KRX03808.1"/>
    </source>
</evidence>
<dbReference type="AlphaFoldDB" id="A0A0V0QP79"/>
<evidence type="ECO:0000256" key="1">
    <source>
        <dbReference type="ARBA" id="ARBA00006485"/>
    </source>
</evidence>
<evidence type="ECO:0000313" key="12">
    <source>
        <dbReference type="Proteomes" id="UP000054937"/>
    </source>
</evidence>
<dbReference type="FunFam" id="1.10.510.10:FF:000104">
    <property type="entry name" value="serine/threonine-protein kinase MAK isoform X1"/>
    <property type="match status" value="1"/>
</dbReference>
<protein>
    <submittedName>
        <fullName evidence="11">Protein kinase-like domain</fullName>
    </submittedName>
</protein>
<dbReference type="InParanoid" id="A0A0V0QP79"/>
<dbReference type="Proteomes" id="UP000054937">
    <property type="component" value="Unassembled WGS sequence"/>
</dbReference>
<dbReference type="FunFam" id="3.30.200.20:FF:000545">
    <property type="entry name" value="CMGC family protein kinase"/>
    <property type="match status" value="1"/>
</dbReference>
<name>A0A0V0QP79_PSEPJ</name>
<dbReference type="InterPro" id="IPR011009">
    <property type="entry name" value="Kinase-like_dom_sf"/>
</dbReference>
<dbReference type="Gene3D" id="3.30.200.20">
    <property type="entry name" value="Phosphorylase Kinase, domain 1"/>
    <property type="match status" value="1"/>
</dbReference>
<evidence type="ECO:0000256" key="5">
    <source>
        <dbReference type="ARBA" id="ARBA00022741"/>
    </source>
</evidence>
<gene>
    <name evidence="11" type="ORF">PPERSA_04603</name>
</gene>
<organism evidence="11 12">
    <name type="scientific">Pseudocohnilembus persalinus</name>
    <name type="common">Ciliate</name>
    <dbReference type="NCBI Taxonomy" id="266149"/>
    <lineage>
        <taxon>Eukaryota</taxon>
        <taxon>Sar</taxon>
        <taxon>Alveolata</taxon>
        <taxon>Ciliophora</taxon>
        <taxon>Intramacronucleata</taxon>
        <taxon>Oligohymenophorea</taxon>
        <taxon>Scuticociliatia</taxon>
        <taxon>Philasterida</taxon>
        <taxon>Pseudocohnilembidae</taxon>
        <taxon>Pseudocohnilembus</taxon>
    </lineage>
</organism>
<evidence type="ECO:0000256" key="4">
    <source>
        <dbReference type="ARBA" id="ARBA00022679"/>
    </source>
</evidence>
<feature type="binding site" evidence="8">
    <location>
        <position position="34"/>
    </location>
    <ligand>
        <name>ATP</name>
        <dbReference type="ChEBI" id="CHEBI:30616"/>
    </ligand>
</feature>
<feature type="domain" description="Protein kinase" evidence="10">
    <location>
        <begin position="4"/>
        <end position="283"/>
    </location>
</feature>
<dbReference type="InterPro" id="IPR000719">
    <property type="entry name" value="Prot_kinase_dom"/>
</dbReference>
<dbReference type="InterPro" id="IPR050117">
    <property type="entry name" value="MAPK"/>
</dbReference>
<dbReference type="PANTHER" id="PTHR24055">
    <property type="entry name" value="MITOGEN-ACTIVATED PROTEIN KINASE"/>
    <property type="match status" value="1"/>
</dbReference>
<dbReference type="Pfam" id="PF00069">
    <property type="entry name" value="Pkinase"/>
    <property type="match status" value="1"/>
</dbReference>
<keyword evidence="12" id="KW-1185">Reference proteome</keyword>
<dbReference type="Gene3D" id="1.10.510.10">
    <property type="entry name" value="Transferase(Phosphotransferase) domain 1"/>
    <property type="match status" value="1"/>
</dbReference>
<dbReference type="GO" id="GO:0005524">
    <property type="term" value="F:ATP binding"/>
    <property type="evidence" value="ECO:0007669"/>
    <property type="project" value="UniProtKB-UniRule"/>
</dbReference>
<keyword evidence="7 8" id="KW-0067">ATP-binding</keyword>
<dbReference type="OrthoDB" id="2158884at2759"/>
<dbReference type="GO" id="GO:0004674">
    <property type="term" value="F:protein serine/threonine kinase activity"/>
    <property type="evidence" value="ECO:0007669"/>
    <property type="project" value="UniProtKB-KW"/>
</dbReference>
<keyword evidence="4" id="KW-0808">Transferase</keyword>
<sequence length="407" mass="47892">MDKYKLGNVLGDGTFGSVIKAVNMKTGEIVAIKKMKTKYYQWKDCINLQEIKSLMKFHHPNIVQLLEIIKENNVLFFVFEYMDQNVYQVMKDRQKPMSELQIRNIIYQTLQGLNYMHKHGYFHRDLKPENLLEQSGIIKIADFGLAREIRSKPPFTDYVSTRWYRAPEVILRAPNYNSPIDIFAVGAIMAELYRLWPLFPGASERDQIIKICQILGTPQKDEWPKGYQLAGQVGFQFPIYPKQSLQQLIPNASPEAIDLMELMLRYNPLKRPTCQQLLQHDFFKVSVPIPKNVDMSQIKLYDVEVEQDTEKNEEVFELDTKFLKTDQFDQFLNEILEDEDDESQIGSARNFNKDKKDKYNQSQSFNFQDEKSKNNLQNSEKNNYLSKMIRYKPGVEFQVKEERQVNM</sequence>
<dbReference type="PROSITE" id="PS50011">
    <property type="entry name" value="PROTEIN_KINASE_DOM"/>
    <property type="match status" value="1"/>
</dbReference>
<evidence type="ECO:0000259" key="10">
    <source>
        <dbReference type="PROSITE" id="PS50011"/>
    </source>
</evidence>